<keyword evidence="3" id="KW-0472">Membrane</keyword>
<dbReference type="OrthoDB" id="9451547at2759"/>
<comment type="caution">
    <text evidence="4">The sequence shown here is derived from an EMBL/GenBank/DDBJ whole genome shotgun (WGS) entry which is preliminary data.</text>
</comment>
<evidence type="ECO:0000256" key="3">
    <source>
        <dbReference type="SAM" id="Phobius"/>
    </source>
</evidence>
<feature type="compositionally biased region" description="Polar residues" evidence="2">
    <location>
        <begin position="152"/>
        <end position="162"/>
    </location>
</feature>
<keyword evidence="3" id="KW-0812">Transmembrane</keyword>
<feature type="region of interest" description="Disordered" evidence="2">
    <location>
        <begin position="133"/>
        <end position="171"/>
    </location>
</feature>
<dbReference type="Proteomes" id="UP000193944">
    <property type="component" value="Unassembled WGS sequence"/>
</dbReference>
<name>A0A1Y1X5V7_9FUNG</name>
<evidence type="ECO:0000313" key="4">
    <source>
        <dbReference type="EMBL" id="ORX81173.1"/>
    </source>
</evidence>
<feature type="coiled-coil region" evidence="1">
    <location>
        <begin position="178"/>
        <end position="297"/>
    </location>
</feature>
<feature type="transmembrane region" description="Helical" evidence="3">
    <location>
        <begin position="603"/>
        <end position="623"/>
    </location>
</feature>
<reference evidence="4 5" key="2">
    <citation type="submission" date="2016-08" db="EMBL/GenBank/DDBJ databases">
        <title>Pervasive Adenine N6-methylation of Active Genes in Fungi.</title>
        <authorList>
            <consortium name="DOE Joint Genome Institute"/>
            <person name="Mondo S.J."/>
            <person name="Dannebaum R.O."/>
            <person name="Kuo R.C."/>
            <person name="Labutti K."/>
            <person name="Haridas S."/>
            <person name="Kuo A."/>
            <person name="Salamov A."/>
            <person name="Ahrendt S.R."/>
            <person name="Lipzen A."/>
            <person name="Sullivan W."/>
            <person name="Andreopoulos W.B."/>
            <person name="Clum A."/>
            <person name="Lindquist E."/>
            <person name="Daum C."/>
            <person name="Ramamoorthy G.K."/>
            <person name="Gryganskyi A."/>
            <person name="Culley D."/>
            <person name="Magnuson J.K."/>
            <person name="James T.Y."/>
            <person name="O'Malley M.A."/>
            <person name="Stajich J.E."/>
            <person name="Spatafora J.W."/>
            <person name="Visel A."/>
            <person name="Grigoriev I.V."/>
        </authorList>
    </citation>
    <scope>NUCLEOTIDE SEQUENCE [LARGE SCALE GENOMIC DNA]</scope>
    <source>
        <strain evidence="4 5">S4</strain>
    </source>
</reference>
<feature type="region of interest" description="Disordered" evidence="2">
    <location>
        <begin position="1"/>
        <end position="21"/>
    </location>
</feature>
<feature type="region of interest" description="Disordered" evidence="2">
    <location>
        <begin position="380"/>
        <end position="445"/>
    </location>
</feature>
<keyword evidence="3" id="KW-1133">Transmembrane helix</keyword>
<sequence length="638" mass="73792">MLTATNPSAEQSTNIPSNYSLDDNELQEIQEENEEQLEVSEEDISEIEEYLAKDDIDPEDLKSKANKLIQLIKVKERDLLLAAQIGQSLLDANVSMQNQLKIMSEGQKLSTDSSNNGSSEMVSNVDNDNYFGTYSNNKSSRNNSVSFDEPIPNSNSMTNTISGKKPIRSDSYDINSYTDNLEETNYKLQNQVEKLEQSLKQNEQQNSKRIVLLENLLDQLQNELSELQTMNRELEKEKRVLLEEKESSKKINEMSEKDTEKMIAQLFDNKNKLADTVNKLEIKKKVLENELLDAMNGGSMLQNEIKKWKHEAEDCNKYKELYEQELQRVSVLEASLNSYRDDIKMIKAAQMSLKRQSLNNLDIDDIDFVQSQEQLNNKIKLSEELDDSQGGESSSRSRRIHRRRIIHRSTQGDEADIEEEEIEESEITGHHSKNNGHHHHRRHSHYRHIHPISYNGNENDYCSVTPPNYDDNVVVLHGRINHIEDEEEEGAESKELVLRDKPCHKCGKIRVNRFNHPKNSRRSRSRVMRASAKRTAIRRKRYSALVPLKSTGEEDEDTNSLIRLRDNSGFMGIYNTCKQAIEKLDYSKTELTKSQSAWKFIQFWFAMLCIFIGCIVVSYRRVFQSTAQARQAKKRISK</sequence>
<evidence type="ECO:0000256" key="2">
    <source>
        <dbReference type="SAM" id="MobiDB-lite"/>
    </source>
</evidence>
<organism evidence="4 5">
    <name type="scientific">Anaeromyces robustus</name>
    <dbReference type="NCBI Taxonomy" id="1754192"/>
    <lineage>
        <taxon>Eukaryota</taxon>
        <taxon>Fungi</taxon>
        <taxon>Fungi incertae sedis</taxon>
        <taxon>Chytridiomycota</taxon>
        <taxon>Chytridiomycota incertae sedis</taxon>
        <taxon>Neocallimastigomycetes</taxon>
        <taxon>Neocallimastigales</taxon>
        <taxon>Neocallimastigaceae</taxon>
        <taxon>Anaeromyces</taxon>
    </lineage>
</organism>
<keyword evidence="1" id="KW-0175">Coiled coil</keyword>
<reference evidence="4 5" key="1">
    <citation type="submission" date="2016-08" db="EMBL/GenBank/DDBJ databases">
        <title>A Parts List for Fungal Cellulosomes Revealed by Comparative Genomics.</title>
        <authorList>
            <consortium name="DOE Joint Genome Institute"/>
            <person name="Haitjema C.H."/>
            <person name="Gilmore S.P."/>
            <person name="Henske J.K."/>
            <person name="Solomon K.V."/>
            <person name="De Groot R."/>
            <person name="Kuo A."/>
            <person name="Mondo S.J."/>
            <person name="Salamov A.A."/>
            <person name="Labutti K."/>
            <person name="Zhao Z."/>
            <person name="Chiniquy J."/>
            <person name="Barry K."/>
            <person name="Brewer H.M."/>
            <person name="Purvine S.O."/>
            <person name="Wright A.T."/>
            <person name="Boxma B."/>
            <person name="Van Alen T."/>
            <person name="Hackstein J.H."/>
            <person name="Baker S.E."/>
            <person name="Grigoriev I.V."/>
            <person name="O'Malley M.A."/>
        </authorList>
    </citation>
    <scope>NUCLEOTIDE SEQUENCE [LARGE SCALE GENOMIC DNA]</scope>
    <source>
        <strain evidence="4 5">S4</strain>
    </source>
</reference>
<keyword evidence="5" id="KW-1185">Reference proteome</keyword>
<feature type="compositionally biased region" description="Low complexity" evidence="2">
    <location>
        <begin position="135"/>
        <end position="146"/>
    </location>
</feature>
<dbReference type="AlphaFoldDB" id="A0A1Y1X5V7"/>
<feature type="compositionally biased region" description="Acidic residues" evidence="2">
    <location>
        <begin position="413"/>
        <end position="426"/>
    </location>
</feature>
<feature type="compositionally biased region" description="Polar residues" evidence="2">
    <location>
        <begin position="1"/>
        <end position="20"/>
    </location>
</feature>
<protein>
    <submittedName>
        <fullName evidence="4">Uncharacterized protein</fullName>
    </submittedName>
</protein>
<gene>
    <name evidence="4" type="ORF">BCR32DRAFT_293431</name>
</gene>
<proteinExistence type="predicted"/>
<evidence type="ECO:0000313" key="5">
    <source>
        <dbReference type="Proteomes" id="UP000193944"/>
    </source>
</evidence>
<feature type="compositionally biased region" description="Basic residues" evidence="2">
    <location>
        <begin position="396"/>
        <end position="407"/>
    </location>
</feature>
<evidence type="ECO:0000256" key="1">
    <source>
        <dbReference type="SAM" id="Coils"/>
    </source>
</evidence>
<dbReference type="EMBL" id="MCFG01000125">
    <property type="protein sequence ID" value="ORX81173.1"/>
    <property type="molecule type" value="Genomic_DNA"/>
</dbReference>
<accession>A0A1Y1X5V7</accession>
<feature type="compositionally biased region" description="Basic residues" evidence="2">
    <location>
        <begin position="430"/>
        <end position="445"/>
    </location>
</feature>